<evidence type="ECO:0000313" key="3">
    <source>
        <dbReference type="Proteomes" id="UP000634667"/>
    </source>
</evidence>
<organism evidence="2 3">
    <name type="scientific">Alishewanella tabrizica</name>
    <dbReference type="NCBI Taxonomy" id="671278"/>
    <lineage>
        <taxon>Bacteria</taxon>
        <taxon>Pseudomonadati</taxon>
        <taxon>Pseudomonadota</taxon>
        <taxon>Gammaproteobacteria</taxon>
        <taxon>Alteromonadales</taxon>
        <taxon>Alteromonadaceae</taxon>
        <taxon>Alishewanella</taxon>
    </lineage>
</organism>
<sequence>MYLVFNEAQNLIEAALIHWRIKIIKSPILTGFHRSATSALVNWLYDAGLSMGSCLIPGHIFNTKGYLEDLGCVHIHDNALRRAGTNWQFHDDVEMPGAALNERFLEQYIVHRNELSASWCVKDPRIVLLLEQWAEVLQENGHFFILRYWSGCVKFLLNRHSREVAYQVGSRLEQYGLGFWQQPSLAARLWLSYNKRFMSFIAKFPARCTVITQRGLVQNQDVLSLLSYRTQINLQEATPSPFEASLFQDQASTSVRDILINNLVTELYELWAQLLTKCDVRSDSETPNYVAPVAPSAVFLKNLRQCQGAFLVSSAALPSAKPERRVEITLDSFLAIEKLAELSSYFNQHGDVFKQFDEHDLGGFVQQVINKFYCHFNVLAVLGAVLKRANFFELAIKSYEHAIVIKPEHAASYVQLADFFDLLIKVDLARFVYEKALSKQLNNAFFHIALAKFKQKYSGLAAVMSNFEKAYLLDADNKNTLLAYCNALYEAGDIQSALNLINDSGVDKDDPNVIRMRQQLLLKQDPAFDRLTDIELIRDHLNHESRFGELTINFQLVDLAIA</sequence>
<reference evidence="3" key="1">
    <citation type="journal article" date="2019" name="Int. J. Syst. Evol. Microbiol.">
        <title>The Global Catalogue of Microorganisms (GCM) 10K type strain sequencing project: providing services to taxonomists for standard genome sequencing and annotation.</title>
        <authorList>
            <consortium name="The Broad Institute Genomics Platform"/>
            <consortium name="The Broad Institute Genome Sequencing Center for Infectious Disease"/>
            <person name="Wu L."/>
            <person name="Ma J."/>
        </authorList>
    </citation>
    <scope>NUCLEOTIDE SEQUENCE [LARGE SCALE GENOMIC DNA]</scope>
    <source>
        <strain evidence="3">KCTC 23723</strain>
    </source>
</reference>
<dbReference type="SUPFAM" id="SSF48452">
    <property type="entry name" value="TPR-like"/>
    <property type="match status" value="1"/>
</dbReference>
<dbReference type="Proteomes" id="UP000634667">
    <property type="component" value="Unassembled WGS sequence"/>
</dbReference>
<gene>
    <name evidence="2" type="ORF">GCM10008111_13320</name>
</gene>
<accession>A0ABQ2WIT4</accession>
<dbReference type="InterPro" id="IPR019734">
    <property type="entry name" value="TPR_rpt"/>
</dbReference>
<dbReference type="PROSITE" id="PS50005">
    <property type="entry name" value="TPR"/>
    <property type="match status" value="1"/>
</dbReference>
<feature type="repeat" description="TPR" evidence="1">
    <location>
        <begin position="376"/>
        <end position="409"/>
    </location>
</feature>
<keyword evidence="3" id="KW-1185">Reference proteome</keyword>
<keyword evidence="1" id="KW-0802">TPR repeat</keyword>
<dbReference type="InterPro" id="IPR027417">
    <property type="entry name" value="P-loop_NTPase"/>
</dbReference>
<dbReference type="Gene3D" id="3.40.50.300">
    <property type="entry name" value="P-loop containing nucleotide triphosphate hydrolases"/>
    <property type="match status" value="1"/>
</dbReference>
<evidence type="ECO:0000256" key="1">
    <source>
        <dbReference type="PROSITE-ProRule" id="PRU00339"/>
    </source>
</evidence>
<evidence type="ECO:0000313" key="2">
    <source>
        <dbReference type="EMBL" id="GGW58667.1"/>
    </source>
</evidence>
<dbReference type="InterPro" id="IPR011990">
    <property type="entry name" value="TPR-like_helical_dom_sf"/>
</dbReference>
<dbReference type="Gene3D" id="1.25.40.10">
    <property type="entry name" value="Tetratricopeptide repeat domain"/>
    <property type="match status" value="1"/>
</dbReference>
<proteinExistence type="predicted"/>
<comment type="caution">
    <text evidence="2">The sequence shown here is derived from an EMBL/GenBank/DDBJ whole genome shotgun (WGS) entry which is preliminary data.</text>
</comment>
<evidence type="ECO:0008006" key="4">
    <source>
        <dbReference type="Google" id="ProtNLM"/>
    </source>
</evidence>
<dbReference type="EMBL" id="BMYR01000005">
    <property type="protein sequence ID" value="GGW58667.1"/>
    <property type="molecule type" value="Genomic_DNA"/>
</dbReference>
<protein>
    <recommendedName>
        <fullName evidence="4">Tetratricopeptide repeat protein</fullName>
    </recommendedName>
</protein>
<name>A0ABQ2WIT4_9ALTE</name>